<evidence type="ECO:0000256" key="6">
    <source>
        <dbReference type="SAM" id="Phobius"/>
    </source>
</evidence>
<evidence type="ECO:0000256" key="5">
    <source>
        <dbReference type="SAM" id="MobiDB-lite"/>
    </source>
</evidence>
<feature type="compositionally biased region" description="Basic and acidic residues" evidence="5">
    <location>
        <begin position="8"/>
        <end position="22"/>
    </location>
</feature>
<feature type="domain" description="Peptidase C1A papain C-terminal" evidence="7">
    <location>
        <begin position="180"/>
        <end position="441"/>
    </location>
</feature>
<proteinExistence type="inferred from homology"/>
<keyword evidence="4" id="KW-0788">Thiol protease</keyword>
<keyword evidence="6" id="KW-0472">Membrane</keyword>
<feature type="region of interest" description="Disordered" evidence="5">
    <location>
        <begin position="1"/>
        <end position="27"/>
    </location>
</feature>
<dbReference type="CDD" id="cd02620">
    <property type="entry name" value="Peptidase_C1A_CathepsinB"/>
    <property type="match status" value="1"/>
</dbReference>
<evidence type="ECO:0000313" key="9">
    <source>
        <dbReference type="WBParaSite" id="PSAMB.scaffold274size59727.g4278.t1"/>
    </source>
</evidence>
<name>A0A914VX65_9BILA</name>
<dbReference type="SUPFAM" id="SSF54001">
    <property type="entry name" value="Cysteine proteinases"/>
    <property type="match status" value="1"/>
</dbReference>
<keyword evidence="8" id="KW-1185">Reference proteome</keyword>
<dbReference type="InterPro" id="IPR000668">
    <property type="entry name" value="Peptidase_C1A_C"/>
</dbReference>
<keyword evidence="6" id="KW-1133">Transmembrane helix</keyword>
<evidence type="ECO:0000256" key="4">
    <source>
        <dbReference type="ARBA" id="ARBA00022807"/>
    </source>
</evidence>
<dbReference type="Gene3D" id="3.90.70.10">
    <property type="entry name" value="Cysteine proteinases"/>
    <property type="match status" value="1"/>
</dbReference>
<accession>A0A914VX65</accession>
<dbReference type="PANTHER" id="PTHR12411">
    <property type="entry name" value="CYSTEINE PROTEASE FAMILY C1-RELATED"/>
    <property type="match status" value="1"/>
</dbReference>
<evidence type="ECO:0000259" key="7">
    <source>
        <dbReference type="SMART" id="SM00645"/>
    </source>
</evidence>
<feature type="transmembrane region" description="Helical" evidence="6">
    <location>
        <begin position="62"/>
        <end position="83"/>
    </location>
</feature>
<protein>
    <submittedName>
        <fullName evidence="9">Peptidase C1A papain C-terminal domain-containing protein</fullName>
    </submittedName>
</protein>
<dbReference type="PROSITE" id="PS00139">
    <property type="entry name" value="THIOL_PROTEASE_CYS"/>
    <property type="match status" value="1"/>
</dbReference>
<organism evidence="8 9">
    <name type="scientific">Plectus sambesii</name>
    <dbReference type="NCBI Taxonomy" id="2011161"/>
    <lineage>
        <taxon>Eukaryota</taxon>
        <taxon>Metazoa</taxon>
        <taxon>Ecdysozoa</taxon>
        <taxon>Nematoda</taxon>
        <taxon>Chromadorea</taxon>
        <taxon>Plectida</taxon>
        <taxon>Plectina</taxon>
        <taxon>Plectoidea</taxon>
        <taxon>Plectidae</taxon>
        <taxon>Plectus</taxon>
    </lineage>
</organism>
<dbReference type="InterPro" id="IPR038765">
    <property type="entry name" value="Papain-like_cys_pep_sf"/>
</dbReference>
<keyword evidence="2" id="KW-0645">Protease</keyword>
<sequence length="449" mass="50777">MTTTATVMDRRAASSMSKRNEATEEDETVVCLPSEDEPPVLMTTTSGSRSNLCDRARRLPWAVIRMAALGMLLLSLICACIIFETIRANRLRRYRVDGILIHSDNEFAHHMAIVNAVNAQNSTWTARYNKFASSSRYEDPDQSSHYHAMPEHDDVEEMHDSLDETSRKHIITLKDSKQPVPVSFDARQHWPLCWTVHQVPNQGGCGSCWAAAATSVMSDRICIHSGGKWQPQISAQDLTSCCVSCGGCQGSHLAIAAFNYWKEVGIVTGGPFGSYEGCRPYEISPDCGTPCSTMYYREHRTGECNRECQALYSKQYDDDQFFAESAYWIRADRDPHETKVQDAINVLLRNESIETIIKREIFLHGPILACFTVFEDFQHYHSGIYKRRIGGYELYGHCAKLMGWGVENGTAYWLYMNTWGRNWGENGFFRVNIAETPEEIVAGLTRIGK</sequence>
<evidence type="ECO:0000256" key="2">
    <source>
        <dbReference type="ARBA" id="ARBA00022670"/>
    </source>
</evidence>
<evidence type="ECO:0000256" key="3">
    <source>
        <dbReference type="ARBA" id="ARBA00022801"/>
    </source>
</evidence>
<dbReference type="AlphaFoldDB" id="A0A914VX65"/>
<keyword evidence="6" id="KW-0812">Transmembrane</keyword>
<dbReference type="Proteomes" id="UP000887566">
    <property type="component" value="Unplaced"/>
</dbReference>
<dbReference type="Pfam" id="PF00112">
    <property type="entry name" value="Peptidase_C1"/>
    <property type="match status" value="1"/>
</dbReference>
<dbReference type="GO" id="GO:0008234">
    <property type="term" value="F:cysteine-type peptidase activity"/>
    <property type="evidence" value="ECO:0007669"/>
    <property type="project" value="UniProtKB-KW"/>
</dbReference>
<evidence type="ECO:0000256" key="1">
    <source>
        <dbReference type="ARBA" id="ARBA00008455"/>
    </source>
</evidence>
<comment type="similarity">
    <text evidence="1">Belongs to the peptidase C1 family.</text>
</comment>
<dbReference type="SMART" id="SM00645">
    <property type="entry name" value="Pept_C1"/>
    <property type="match status" value="1"/>
</dbReference>
<evidence type="ECO:0000313" key="8">
    <source>
        <dbReference type="Proteomes" id="UP000887566"/>
    </source>
</evidence>
<dbReference type="GO" id="GO:0006508">
    <property type="term" value="P:proteolysis"/>
    <property type="evidence" value="ECO:0007669"/>
    <property type="project" value="UniProtKB-KW"/>
</dbReference>
<dbReference type="InterPro" id="IPR000169">
    <property type="entry name" value="Pept_cys_AS"/>
</dbReference>
<reference evidence="9" key="1">
    <citation type="submission" date="2022-11" db="UniProtKB">
        <authorList>
            <consortium name="WormBaseParasite"/>
        </authorList>
    </citation>
    <scope>IDENTIFICATION</scope>
</reference>
<keyword evidence="3" id="KW-0378">Hydrolase</keyword>
<dbReference type="WBParaSite" id="PSAMB.scaffold274size59727.g4278.t1">
    <property type="protein sequence ID" value="PSAMB.scaffold274size59727.g4278.t1"/>
    <property type="gene ID" value="PSAMB.scaffold274size59727.g4278"/>
</dbReference>
<dbReference type="InterPro" id="IPR013128">
    <property type="entry name" value="Peptidase_C1A"/>
</dbReference>